<feature type="domain" description="HTH cro/C1-type" evidence="1">
    <location>
        <begin position="23"/>
        <end position="60"/>
    </location>
</feature>
<accession>A0A7X8H0Y3</accession>
<dbReference type="RefSeq" id="WP_276649809.1">
    <property type="nucleotide sequence ID" value="NZ_JAAYSM010000388.1"/>
</dbReference>
<dbReference type="Pfam" id="PF13443">
    <property type="entry name" value="HTH_26"/>
    <property type="match status" value="1"/>
</dbReference>
<sequence length="67" mass="7744">MISYKPFEHLLIDRDLMKKDITEMTGIHAQTLAKMSRGESVNLETIERLCLALDCRIQDIVEILPDK</sequence>
<organism evidence="2 3">
    <name type="scientific">Globicatella sulfidifaciens</name>
    <dbReference type="NCBI Taxonomy" id="136093"/>
    <lineage>
        <taxon>Bacteria</taxon>
        <taxon>Bacillati</taxon>
        <taxon>Bacillota</taxon>
        <taxon>Bacilli</taxon>
        <taxon>Lactobacillales</taxon>
        <taxon>Aerococcaceae</taxon>
        <taxon>Globicatella</taxon>
    </lineage>
</organism>
<name>A0A7X8H0Y3_9LACT</name>
<reference evidence="2 3" key="1">
    <citation type="journal article" date="2020" name="Biotechnol. Biofuels">
        <title>New insights from the biogas microbiome by comprehensive genome-resolved metagenomics of nearly 1600 species originating from multiple anaerobic digesters.</title>
        <authorList>
            <person name="Campanaro S."/>
            <person name="Treu L."/>
            <person name="Rodriguez-R L.M."/>
            <person name="Kovalovszki A."/>
            <person name="Ziels R.M."/>
            <person name="Maus I."/>
            <person name="Zhu X."/>
            <person name="Kougias P.G."/>
            <person name="Basile A."/>
            <person name="Luo G."/>
            <person name="Schluter A."/>
            <person name="Konstantinidis K.T."/>
            <person name="Angelidaki I."/>
        </authorList>
    </citation>
    <scope>NUCLEOTIDE SEQUENCE [LARGE SCALE GENOMIC DNA]</scope>
    <source>
        <strain evidence="2">AS23ysBPME_34</strain>
    </source>
</reference>
<evidence type="ECO:0000313" key="2">
    <source>
        <dbReference type="EMBL" id="NLJ19329.1"/>
    </source>
</evidence>
<proteinExistence type="predicted"/>
<dbReference type="GO" id="GO:0003677">
    <property type="term" value="F:DNA binding"/>
    <property type="evidence" value="ECO:0007669"/>
    <property type="project" value="InterPro"/>
</dbReference>
<evidence type="ECO:0000259" key="1">
    <source>
        <dbReference type="PROSITE" id="PS50943"/>
    </source>
</evidence>
<protein>
    <submittedName>
        <fullName evidence="2">Helix-turn-helix domain-containing protein</fullName>
    </submittedName>
</protein>
<dbReference type="InterPro" id="IPR010982">
    <property type="entry name" value="Lambda_DNA-bd_dom_sf"/>
</dbReference>
<evidence type="ECO:0000313" key="3">
    <source>
        <dbReference type="Proteomes" id="UP000541058"/>
    </source>
</evidence>
<gene>
    <name evidence="2" type="ORF">GX355_10785</name>
</gene>
<comment type="caution">
    <text evidence="2">The sequence shown here is derived from an EMBL/GenBank/DDBJ whole genome shotgun (WGS) entry which is preliminary data.</text>
</comment>
<dbReference type="Gene3D" id="1.10.260.40">
    <property type="entry name" value="lambda repressor-like DNA-binding domains"/>
    <property type="match status" value="1"/>
</dbReference>
<dbReference type="SUPFAM" id="SSF47413">
    <property type="entry name" value="lambda repressor-like DNA-binding domains"/>
    <property type="match status" value="1"/>
</dbReference>
<dbReference type="EMBL" id="JAAYSM010000388">
    <property type="protein sequence ID" value="NLJ19329.1"/>
    <property type="molecule type" value="Genomic_DNA"/>
</dbReference>
<dbReference type="Proteomes" id="UP000541058">
    <property type="component" value="Unassembled WGS sequence"/>
</dbReference>
<dbReference type="InterPro" id="IPR001387">
    <property type="entry name" value="Cro/C1-type_HTH"/>
</dbReference>
<dbReference type="PROSITE" id="PS50943">
    <property type="entry name" value="HTH_CROC1"/>
    <property type="match status" value="1"/>
</dbReference>
<dbReference type="AlphaFoldDB" id="A0A7X8H0Y3"/>